<protein>
    <recommendedName>
        <fullName evidence="2">MADF domain-containing protein</fullName>
    </recommendedName>
</protein>
<dbReference type="PROSITE" id="PS51029">
    <property type="entry name" value="MADF"/>
    <property type="match status" value="1"/>
</dbReference>
<reference evidence="3 4" key="1">
    <citation type="submission" date="2024-05" db="EMBL/GenBank/DDBJ databases">
        <title>Genetic variation in Jamaican populations of the coffee berry borer (Hypothenemus hampei).</title>
        <authorList>
            <person name="Errbii M."/>
            <person name="Myrie A."/>
        </authorList>
    </citation>
    <scope>NUCLEOTIDE SEQUENCE [LARGE SCALE GENOMIC DNA]</scope>
    <source>
        <strain evidence="3">JA-Hopewell-2020-01-JO</strain>
        <tissue evidence="3">Whole body</tissue>
    </source>
</reference>
<dbReference type="SMART" id="SM00595">
    <property type="entry name" value="MADF"/>
    <property type="match status" value="1"/>
</dbReference>
<feature type="region of interest" description="Disordered" evidence="1">
    <location>
        <begin position="85"/>
        <end position="132"/>
    </location>
</feature>
<evidence type="ECO:0000313" key="4">
    <source>
        <dbReference type="Proteomes" id="UP001566132"/>
    </source>
</evidence>
<sequence length="315" mass="36241">MSSSWNNETSITFIEAIRLRPCLWDNTHIEYRNRNLKKDEWSAISTEFGITSEEAQKKPKKEIRVEVSQDSSWFAFKTMIFLKDVDDPDPGKDSDSQLDKNKTPEGEICNPIQSNLPPPTTSIVAQKKKKRNDEDERYETACLVMDDIRKKLNNKTISFGNHVNEKLMTYSDFVRNQVEYKISTILYEADMGYYDRSTSRNGSSTYSSYQYSPQTELVQSPLPSPDTETNIWYISCTIEKSARNTFSNNQNNYSSQTSSSSNAYTFTPLSQTSTVLEQYNKKYEILVSKTIGNTNENSTEIAYDSAQMYSEPFSR</sequence>
<dbReference type="EMBL" id="JBDJPC010000013">
    <property type="protein sequence ID" value="KAL1488648.1"/>
    <property type="molecule type" value="Genomic_DNA"/>
</dbReference>
<evidence type="ECO:0000313" key="3">
    <source>
        <dbReference type="EMBL" id="KAL1488648.1"/>
    </source>
</evidence>
<dbReference type="Pfam" id="PF10545">
    <property type="entry name" value="MADF_DNA_bdg"/>
    <property type="match status" value="1"/>
</dbReference>
<dbReference type="PANTHER" id="PTHR21505:SF12">
    <property type="entry name" value="MADF DOMAIN-CONTAINING PROTEIN-RELATED"/>
    <property type="match status" value="1"/>
</dbReference>
<dbReference type="InterPro" id="IPR006578">
    <property type="entry name" value="MADF-dom"/>
</dbReference>
<feature type="compositionally biased region" description="Basic and acidic residues" evidence="1">
    <location>
        <begin position="85"/>
        <end position="105"/>
    </location>
</feature>
<dbReference type="Proteomes" id="UP001566132">
    <property type="component" value="Unassembled WGS sequence"/>
</dbReference>
<gene>
    <name evidence="3" type="ORF">ABEB36_014448</name>
</gene>
<dbReference type="AlphaFoldDB" id="A0ABD1E1T2"/>
<accession>A0ABD1E1T2</accession>
<name>A0ABD1E1T2_HYPHA</name>
<comment type="caution">
    <text evidence="3">The sequence shown here is derived from an EMBL/GenBank/DDBJ whole genome shotgun (WGS) entry which is preliminary data.</text>
</comment>
<evidence type="ECO:0000256" key="1">
    <source>
        <dbReference type="SAM" id="MobiDB-lite"/>
    </source>
</evidence>
<dbReference type="PANTHER" id="PTHR21505">
    <property type="entry name" value="MADF DOMAIN-CONTAINING PROTEIN-RELATED"/>
    <property type="match status" value="1"/>
</dbReference>
<evidence type="ECO:0000259" key="2">
    <source>
        <dbReference type="PROSITE" id="PS51029"/>
    </source>
</evidence>
<proteinExistence type="predicted"/>
<organism evidence="3 4">
    <name type="scientific">Hypothenemus hampei</name>
    <name type="common">Coffee berry borer</name>
    <dbReference type="NCBI Taxonomy" id="57062"/>
    <lineage>
        <taxon>Eukaryota</taxon>
        <taxon>Metazoa</taxon>
        <taxon>Ecdysozoa</taxon>
        <taxon>Arthropoda</taxon>
        <taxon>Hexapoda</taxon>
        <taxon>Insecta</taxon>
        <taxon>Pterygota</taxon>
        <taxon>Neoptera</taxon>
        <taxon>Endopterygota</taxon>
        <taxon>Coleoptera</taxon>
        <taxon>Polyphaga</taxon>
        <taxon>Cucujiformia</taxon>
        <taxon>Curculionidae</taxon>
        <taxon>Scolytinae</taxon>
        <taxon>Hypothenemus</taxon>
    </lineage>
</organism>
<keyword evidence="4" id="KW-1185">Reference proteome</keyword>
<feature type="domain" description="MADF" evidence="2">
    <location>
        <begin position="12"/>
        <end position="93"/>
    </location>
</feature>